<evidence type="ECO:0008006" key="13">
    <source>
        <dbReference type="Google" id="ProtNLM"/>
    </source>
</evidence>
<feature type="domain" description="Origin recognition complex subunit 5 C-terminal" evidence="9">
    <location>
        <begin position="350"/>
        <end position="539"/>
    </location>
</feature>
<evidence type="ECO:0000256" key="5">
    <source>
        <dbReference type="ARBA" id="ARBA00022840"/>
    </source>
</evidence>
<dbReference type="OrthoDB" id="365981at2759"/>
<protein>
    <recommendedName>
        <fullName evidence="13">Orc1-like AAA ATPase domain-containing protein</fullName>
    </recommendedName>
</protein>
<keyword evidence="12" id="KW-1185">Reference proteome</keyword>
<keyword evidence="4" id="KW-0547">Nucleotide-binding</keyword>
<dbReference type="Pfam" id="PF21639">
    <property type="entry name" value="ORC5_lid"/>
    <property type="match status" value="1"/>
</dbReference>
<proteinExistence type="inferred from homology"/>
<evidence type="ECO:0000259" key="10">
    <source>
        <dbReference type="Pfam" id="PF21639"/>
    </source>
</evidence>
<dbReference type="RefSeq" id="XP_007786041.1">
    <property type="nucleotide sequence ID" value="XM_007787851.1"/>
</dbReference>
<accession>U1I0D4</accession>
<dbReference type="GO" id="GO:0006270">
    <property type="term" value="P:DNA replication initiation"/>
    <property type="evidence" value="ECO:0007669"/>
    <property type="project" value="TreeGrafter"/>
</dbReference>
<evidence type="ECO:0000256" key="2">
    <source>
        <dbReference type="ARBA" id="ARBA00006269"/>
    </source>
</evidence>
<dbReference type="InterPro" id="IPR048866">
    <property type="entry name" value="ORC5_lid"/>
</dbReference>
<dbReference type="PANTHER" id="PTHR12705">
    <property type="entry name" value="ORIGIN RECOGNITION COMPLEX SUBUNIT 5"/>
    <property type="match status" value="1"/>
</dbReference>
<evidence type="ECO:0000256" key="6">
    <source>
        <dbReference type="ARBA" id="ARBA00023242"/>
    </source>
</evidence>
<dbReference type="InterPro" id="IPR041664">
    <property type="entry name" value="AAA_16"/>
</dbReference>
<dbReference type="OMA" id="LWPRFIW"/>
<evidence type="ECO:0000256" key="7">
    <source>
        <dbReference type="SAM" id="MobiDB-lite"/>
    </source>
</evidence>
<feature type="domain" description="ORC5 lid" evidence="10">
    <location>
        <begin position="222"/>
        <end position="288"/>
    </location>
</feature>
<feature type="region of interest" description="Disordered" evidence="7">
    <location>
        <begin position="387"/>
        <end position="433"/>
    </location>
</feature>
<feature type="compositionally biased region" description="Gly residues" evidence="7">
    <location>
        <begin position="409"/>
        <end position="420"/>
    </location>
</feature>
<dbReference type="InterPro" id="IPR020796">
    <property type="entry name" value="ORC5"/>
</dbReference>
<dbReference type="EMBL" id="KE720726">
    <property type="protein sequence ID" value="ERF76645.1"/>
    <property type="molecule type" value="Genomic_DNA"/>
</dbReference>
<sequence>MGIALPSEILSSLEVTCPCRSAQLRQLTALYSDLYPSPRNLVVYGLQGTGRLHTVCAVLSARKINHAVVRSRECLSLRHLLSKIHTACIDAVYHGGDKGAEDAYERRTESVNALCVSLQRLLQGRDDKLVVVLEGIDHQRGLSPNTLPALARLTEIVPKLCLIFVVTTPRPLHLQKAGIPYLHFPPYARAEAISLVVRSPPPLASQAYLEANQDHPTLQKWYALFATTVYESLVAPTSLYQSHFEQTCSTLWPRFIWPYLSGERPPGKGKNAQWDFPKLLVRQRSLFQAAGEETLAARLLPNVNVTTFDALQRKQEESKNNALNIPSSTALPRPNPLPTIQSPPSNAPLLALFPTILLSAAYLASHTPPKLDILLFSRLSSSSRSARVKKSYHRRKLFQSPSKHKSGVEGPGTAGEGASGAGTPKKRARSGAGRAGLEMNLNLARPFTLERLVALFRAIHPRGVHGKRSVTDRVGREIAELERLRLIVPAAEGGAGAGSGGGVGTRALVGDEAGAEEKRWRVNVPRAFVEELAAHYESEVQGVGGLVREFELLDA</sequence>
<dbReference type="GeneID" id="19239420"/>
<dbReference type="InterPro" id="IPR027417">
    <property type="entry name" value="P-loop_NTPase"/>
</dbReference>
<dbReference type="Pfam" id="PF13191">
    <property type="entry name" value="AAA_16"/>
    <property type="match status" value="1"/>
</dbReference>
<keyword evidence="3" id="KW-0235">DNA replication</keyword>
<keyword evidence="6" id="KW-0539">Nucleus</keyword>
<comment type="similarity">
    <text evidence="2">Belongs to the ORC5 family.</text>
</comment>
<dbReference type="PANTHER" id="PTHR12705:SF0">
    <property type="entry name" value="ORIGIN RECOGNITION COMPLEX SUBUNIT 5"/>
    <property type="match status" value="1"/>
</dbReference>
<dbReference type="Proteomes" id="UP000019373">
    <property type="component" value="Unassembled WGS sequence"/>
</dbReference>
<dbReference type="HOGENOM" id="CLU_028223_2_0_1"/>
<comment type="subcellular location">
    <subcellularLocation>
        <location evidence="1">Nucleus</location>
    </subcellularLocation>
</comment>
<reference evidence="12" key="1">
    <citation type="journal article" date="2014" name="BMC Genomics">
        <title>Genome characteristics reveal the impact of lichenization on lichen-forming fungus Endocarpon pusillum Hedwig (Verrucariales, Ascomycota).</title>
        <authorList>
            <person name="Wang Y.-Y."/>
            <person name="Liu B."/>
            <person name="Zhang X.-Y."/>
            <person name="Zhou Q.-M."/>
            <person name="Zhang T."/>
            <person name="Li H."/>
            <person name="Yu Y.-F."/>
            <person name="Zhang X.-L."/>
            <person name="Hao X.-Y."/>
            <person name="Wang M."/>
            <person name="Wang L."/>
            <person name="Wei J.-C."/>
        </authorList>
    </citation>
    <scope>NUCLEOTIDE SEQUENCE [LARGE SCALE GENOMIC DNA]</scope>
    <source>
        <strain evidence="12">Z07020 / HMAS-L-300199</strain>
    </source>
</reference>
<keyword evidence="5" id="KW-0067">ATP-binding</keyword>
<dbReference type="InterPro" id="IPR047088">
    <property type="entry name" value="ORC5_C"/>
</dbReference>
<evidence type="ECO:0000256" key="1">
    <source>
        <dbReference type="ARBA" id="ARBA00004123"/>
    </source>
</evidence>
<dbReference type="AlphaFoldDB" id="U1I0D4"/>
<evidence type="ECO:0000259" key="8">
    <source>
        <dbReference type="Pfam" id="PF13191"/>
    </source>
</evidence>
<evidence type="ECO:0000259" key="9">
    <source>
        <dbReference type="Pfam" id="PF14630"/>
    </source>
</evidence>
<dbReference type="GO" id="GO:0003688">
    <property type="term" value="F:DNA replication origin binding"/>
    <property type="evidence" value="ECO:0007669"/>
    <property type="project" value="TreeGrafter"/>
</dbReference>
<organism evidence="11 12">
    <name type="scientific">Endocarpon pusillum (strain Z07020 / HMAS-L-300199)</name>
    <name type="common">Lichen-forming fungus</name>
    <dbReference type="NCBI Taxonomy" id="1263415"/>
    <lineage>
        <taxon>Eukaryota</taxon>
        <taxon>Fungi</taxon>
        <taxon>Dikarya</taxon>
        <taxon>Ascomycota</taxon>
        <taxon>Pezizomycotina</taxon>
        <taxon>Eurotiomycetes</taxon>
        <taxon>Chaetothyriomycetidae</taxon>
        <taxon>Verrucariales</taxon>
        <taxon>Verrucariaceae</taxon>
        <taxon>Endocarpon</taxon>
    </lineage>
</organism>
<gene>
    <name evidence="11" type="ORF">EPUS_04465</name>
</gene>
<dbReference type="eggNOG" id="KOG2543">
    <property type="taxonomic scope" value="Eukaryota"/>
</dbReference>
<evidence type="ECO:0000256" key="4">
    <source>
        <dbReference type="ARBA" id="ARBA00022741"/>
    </source>
</evidence>
<feature type="domain" description="Orc1-like AAA ATPase" evidence="8">
    <location>
        <begin position="17"/>
        <end position="163"/>
    </location>
</feature>
<dbReference type="Pfam" id="PF14630">
    <property type="entry name" value="ORC5_C"/>
    <property type="match status" value="1"/>
</dbReference>
<feature type="region of interest" description="Disordered" evidence="7">
    <location>
        <begin position="316"/>
        <end position="342"/>
    </location>
</feature>
<evidence type="ECO:0000313" key="12">
    <source>
        <dbReference type="Proteomes" id="UP000019373"/>
    </source>
</evidence>
<dbReference type="Gene3D" id="3.40.50.300">
    <property type="entry name" value="P-loop containing nucleotide triphosphate hydrolases"/>
    <property type="match status" value="1"/>
</dbReference>
<feature type="compositionally biased region" description="Polar residues" evidence="7">
    <location>
        <begin position="320"/>
        <end position="330"/>
    </location>
</feature>
<name>U1I0D4_ENDPU</name>
<feature type="compositionally biased region" description="Basic residues" evidence="7">
    <location>
        <begin position="387"/>
        <end position="405"/>
    </location>
</feature>
<evidence type="ECO:0000256" key="3">
    <source>
        <dbReference type="ARBA" id="ARBA00022705"/>
    </source>
</evidence>
<dbReference type="GO" id="GO:0005664">
    <property type="term" value="C:nuclear origin of replication recognition complex"/>
    <property type="evidence" value="ECO:0007669"/>
    <property type="project" value="TreeGrafter"/>
</dbReference>
<evidence type="ECO:0000313" key="11">
    <source>
        <dbReference type="EMBL" id="ERF76645.1"/>
    </source>
</evidence>